<dbReference type="AlphaFoldDB" id="A0A8S1CVV1"/>
<dbReference type="PANTHER" id="PTHR15741:SF27">
    <property type="entry name" value="TRANSCRIPTION FACTOR AP-4"/>
    <property type="match status" value="1"/>
</dbReference>
<dbReference type="Pfam" id="PF00010">
    <property type="entry name" value="HLH"/>
    <property type="match status" value="1"/>
</dbReference>
<keyword evidence="4" id="KW-0804">Transcription</keyword>
<evidence type="ECO:0000256" key="2">
    <source>
        <dbReference type="ARBA" id="ARBA00023015"/>
    </source>
</evidence>
<proteinExistence type="predicted"/>
<keyword evidence="2" id="KW-0805">Transcription regulation</keyword>
<feature type="region of interest" description="Disordered" evidence="7">
    <location>
        <begin position="1"/>
        <end position="47"/>
    </location>
</feature>
<dbReference type="InterPro" id="IPR011598">
    <property type="entry name" value="bHLH_dom"/>
</dbReference>
<dbReference type="PANTHER" id="PTHR15741">
    <property type="entry name" value="BASIC HELIX-LOOP-HELIX ZIP TRANSCRIPTION FACTOR"/>
    <property type="match status" value="1"/>
</dbReference>
<name>A0A8S1CVV1_9INSE</name>
<evidence type="ECO:0000313" key="9">
    <source>
        <dbReference type="EMBL" id="CAB3375530.1"/>
    </source>
</evidence>
<feature type="domain" description="BHLH" evidence="8">
    <location>
        <begin position="52"/>
        <end position="103"/>
    </location>
</feature>
<accession>A0A8S1CVV1</accession>
<evidence type="ECO:0000256" key="3">
    <source>
        <dbReference type="ARBA" id="ARBA00023125"/>
    </source>
</evidence>
<organism evidence="9 10">
    <name type="scientific">Cloeon dipterum</name>
    <dbReference type="NCBI Taxonomy" id="197152"/>
    <lineage>
        <taxon>Eukaryota</taxon>
        <taxon>Metazoa</taxon>
        <taxon>Ecdysozoa</taxon>
        <taxon>Arthropoda</taxon>
        <taxon>Hexapoda</taxon>
        <taxon>Insecta</taxon>
        <taxon>Pterygota</taxon>
        <taxon>Palaeoptera</taxon>
        <taxon>Ephemeroptera</taxon>
        <taxon>Pisciforma</taxon>
        <taxon>Baetidae</taxon>
        <taxon>Cloeon</taxon>
    </lineage>
</organism>
<evidence type="ECO:0000256" key="6">
    <source>
        <dbReference type="SAM" id="Coils"/>
    </source>
</evidence>
<evidence type="ECO:0000256" key="1">
    <source>
        <dbReference type="ARBA" id="ARBA00004123"/>
    </source>
</evidence>
<dbReference type="FunFam" id="4.10.280.10:FF:000036">
    <property type="entry name" value="Transcription factor AP-4"/>
    <property type="match status" value="1"/>
</dbReference>
<dbReference type="InterPro" id="IPR052207">
    <property type="entry name" value="Max-like/E-box_TFs"/>
</dbReference>
<dbReference type="EMBL" id="CADEPI010000114">
    <property type="protein sequence ID" value="CAB3375530.1"/>
    <property type="molecule type" value="Genomic_DNA"/>
</dbReference>
<protein>
    <recommendedName>
        <fullName evidence="8">BHLH domain-containing protein</fullName>
    </recommendedName>
</protein>
<keyword evidence="3" id="KW-0238">DNA-binding</keyword>
<dbReference type="GO" id="GO:0000981">
    <property type="term" value="F:DNA-binding transcription factor activity, RNA polymerase II-specific"/>
    <property type="evidence" value="ECO:0007669"/>
    <property type="project" value="TreeGrafter"/>
</dbReference>
<dbReference type="Gene3D" id="4.10.280.10">
    <property type="entry name" value="Helix-loop-helix DNA-binding domain"/>
    <property type="match status" value="1"/>
</dbReference>
<dbReference type="GO" id="GO:0005634">
    <property type="term" value="C:nucleus"/>
    <property type="evidence" value="ECO:0007669"/>
    <property type="project" value="UniProtKB-SubCell"/>
</dbReference>
<feature type="region of interest" description="Disordered" evidence="7">
    <location>
        <begin position="126"/>
        <end position="159"/>
    </location>
</feature>
<keyword evidence="5" id="KW-0539">Nucleus</keyword>
<sequence>MSVSRKRSEKSNSEEPQVKIVSRSSSVTAGMTDNTSNSVDVTAPPMEQEKRIRREIANSNERRRMQSINAGFQSLRTLLPHHEGEKLSKAAILQQTAEYIYQLEQEKTRLLSQNCQLKRVINSTEGDAGAAKKRRLEAVKEQQPPVNNAPQAAEPPAEAGEPAKYKIVISSNGVVCVNESSADEGIGSMSPEPNLLDGGEPSVDALRKEMIELRMQLDRERRLRLQLEEQVRSLETQLYPERIREITQQNMIETSETDGSMHMDKLDAIPQTVEEEFLQVSPPQSPSATTIVAIEDQEQDRLPSVLEAAIKAEPKVEVEVAPRISSPNSSEDMQTRLYAPSTSRQNLETIVEAIRHLEGDHLFSDEPTPQQEVPLALTTGSSRMLKLDVSPMDYRAGATTVLRTGASQIILPAVNVAQQQQRPGVIVVKQHT</sequence>
<dbReference type="InterPro" id="IPR036638">
    <property type="entry name" value="HLH_DNA-bd_sf"/>
</dbReference>
<feature type="compositionally biased region" description="Polar residues" evidence="7">
    <location>
        <begin position="22"/>
        <end position="40"/>
    </location>
</feature>
<gene>
    <name evidence="9" type="ORF">CLODIP_2_CD14950</name>
</gene>
<evidence type="ECO:0000313" key="10">
    <source>
        <dbReference type="Proteomes" id="UP000494165"/>
    </source>
</evidence>
<dbReference type="GO" id="GO:0000978">
    <property type="term" value="F:RNA polymerase II cis-regulatory region sequence-specific DNA binding"/>
    <property type="evidence" value="ECO:0007669"/>
    <property type="project" value="TreeGrafter"/>
</dbReference>
<keyword evidence="10" id="KW-1185">Reference proteome</keyword>
<feature type="compositionally biased region" description="Low complexity" evidence="7">
    <location>
        <begin position="141"/>
        <end position="159"/>
    </location>
</feature>
<reference evidence="9 10" key="1">
    <citation type="submission" date="2020-04" db="EMBL/GenBank/DDBJ databases">
        <authorList>
            <person name="Alioto T."/>
            <person name="Alioto T."/>
            <person name="Gomez Garrido J."/>
        </authorList>
    </citation>
    <scope>NUCLEOTIDE SEQUENCE [LARGE SCALE GENOMIC DNA]</scope>
</reference>
<dbReference type="Proteomes" id="UP000494165">
    <property type="component" value="Unassembled WGS sequence"/>
</dbReference>
<keyword evidence="6" id="KW-0175">Coiled coil</keyword>
<dbReference type="SUPFAM" id="SSF47459">
    <property type="entry name" value="HLH, helix-loop-helix DNA-binding domain"/>
    <property type="match status" value="1"/>
</dbReference>
<dbReference type="SMART" id="SM00353">
    <property type="entry name" value="HLH"/>
    <property type="match status" value="1"/>
</dbReference>
<evidence type="ECO:0000256" key="5">
    <source>
        <dbReference type="ARBA" id="ARBA00023242"/>
    </source>
</evidence>
<evidence type="ECO:0000259" key="8">
    <source>
        <dbReference type="PROSITE" id="PS50888"/>
    </source>
</evidence>
<dbReference type="GO" id="GO:0046983">
    <property type="term" value="F:protein dimerization activity"/>
    <property type="evidence" value="ECO:0007669"/>
    <property type="project" value="InterPro"/>
</dbReference>
<comment type="subcellular location">
    <subcellularLocation>
        <location evidence="1">Nucleus</location>
    </subcellularLocation>
</comment>
<evidence type="ECO:0000256" key="7">
    <source>
        <dbReference type="SAM" id="MobiDB-lite"/>
    </source>
</evidence>
<dbReference type="PROSITE" id="PS50888">
    <property type="entry name" value="BHLH"/>
    <property type="match status" value="1"/>
</dbReference>
<feature type="coiled-coil region" evidence="6">
    <location>
        <begin position="203"/>
        <end position="237"/>
    </location>
</feature>
<dbReference type="OrthoDB" id="10029128at2759"/>
<evidence type="ECO:0000256" key="4">
    <source>
        <dbReference type="ARBA" id="ARBA00023163"/>
    </source>
</evidence>
<comment type="caution">
    <text evidence="9">The sequence shown here is derived from an EMBL/GenBank/DDBJ whole genome shotgun (WGS) entry which is preliminary data.</text>
</comment>
<dbReference type="CDD" id="cd11419">
    <property type="entry name" value="bHLHzip_TFAP4"/>
    <property type="match status" value="1"/>
</dbReference>